<dbReference type="Gene3D" id="3.90.420.10">
    <property type="entry name" value="Oxidoreductase, molybdopterin-binding domain"/>
    <property type="match status" value="1"/>
</dbReference>
<evidence type="ECO:0000256" key="1">
    <source>
        <dbReference type="ARBA" id="ARBA00001924"/>
    </source>
</evidence>
<dbReference type="SUPFAM" id="SSF81296">
    <property type="entry name" value="E set domains"/>
    <property type="match status" value="1"/>
</dbReference>
<keyword evidence="9" id="KW-1185">Reference proteome</keyword>
<evidence type="ECO:0000256" key="4">
    <source>
        <dbReference type="ARBA" id="ARBA00023002"/>
    </source>
</evidence>
<sequence>MSPRDTDESEASRPRDEPVAETYSGLEALSTDPDNAQTDSRENLESYLTPREEHYVRNHHRTPEIDAEEWTVSLTGLVNSEADLSMAAIRNDYPTESVVHMMECSGNGRAYFSPDAEGDQWTFGAVGNAVWTGTPLRAVLEDHGAERDEEKWLTVMGGEAKADEDVFCRSIPMAKALDDCILAYEMNGDPMTAEHGYPVRLLVPGWFGNNSVKWVEEVRVMDSMVAGEEWESRDGRDYTEYQQSSYRIVPAQDDEAERYASVDSVDTHDQMRETEEIRNAYLFDQLVKSLVTSPADGAVLSPGADGRVEVTGVAWSGDDAVERVEVSTDGGETWGEAEFVGPDLGRYAVRKFRYVWDADPGEHTVVARATDDRGRTQPATVSDPEEGLRGIEGDRYPWNQKGYGNNAYRPLGSSVTVER</sequence>
<gene>
    <name evidence="8" type="ORF">NDI76_16635</name>
</gene>
<evidence type="ECO:0000256" key="3">
    <source>
        <dbReference type="ARBA" id="ARBA00022723"/>
    </source>
</evidence>
<protein>
    <submittedName>
        <fullName evidence="8">Sulfite oxidase</fullName>
    </submittedName>
</protein>
<dbReference type="Pfam" id="PF00174">
    <property type="entry name" value="Oxidored_molyb"/>
    <property type="match status" value="1"/>
</dbReference>
<dbReference type="PRINTS" id="PR00407">
    <property type="entry name" value="EUMOPTERIN"/>
</dbReference>
<dbReference type="CDD" id="cd02110">
    <property type="entry name" value="SO_family_Moco_dimer"/>
    <property type="match status" value="1"/>
</dbReference>
<evidence type="ECO:0000313" key="9">
    <source>
        <dbReference type="Proteomes" id="UP001257060"/>
    </source>
</evidence>
<feature type="domain" description="Moybdenum cofactor oxidoreductase dimerisation" evidence="7">
    <location>
        <begin position="286"/>
        <end position="380"/>
    </location>
</feature>
<feature type="compositionally biased region" description="Basic and acidic residues" evidence="5">
    <location>
        <begin position="1"/>
        <end position="18"/>
    </location>
</feature>
<evidence type="ECO:0000256" key="5">
    <source>
        <dbReference type="SAM" id="MobiDB-lite"/>
    </source>
</evidence>
<keyword evidence="3" id="KW-0479">Metal-binding</keyword>
<evidence type="ECO:0000256" key="2">
    <source>
        <dbReference type="ARBA" id="ARBA00022505"/>
    </source>
</evidence>
<feature type="domain" description="Oxidoreductase molybdopterin-binding" evidence="6">
    <location>
        <begin position="59"/>
        <end position="224"/>
    </location>
</feature>
<dbReference type="InterPro" id="IPR005066">
    <property type="entry name" value="MoCF_OxRdtse_dimer"/>
</dbReference>
<keyword evidence="4" id="KW-0560">Oxidoreductase</keyword>
<feature type="region of interest" description="Disordered" evidence="5">
    <location>
        <begin position="372"/>
        <end position="394"/>
    </location>
</feature>
<keyword evidence="2" id="KW-0500">Molybdenum</keyword>
<dbReference type="InterPro" id="IPR000572">
    <property type="entry name" value="OxRdtase_Mopterin-bd_dom"/>
</dbReference>
<dbReference type="PANTHER" id="PTHR19372:SF7">
    <property type="entry name" value="SULFITE OXIDASE, MITOCHONDRIAL"/>
    <property type="match status" value="1"/>
</dbReference>
<dbReference type="EMBL" id="JAMQOP010000003">
    <property type="protein sequence ID" value="MDS0300375.1"/>
    <property type="molecule type" value="Genomic_DNA"/>
</dbReference>
<proteinExistence type="predicted"/>
<accession>A0ABU2GHS1</accession>
<dbReference type="SUPFAM" id="SSF56524">
    <property type="entry name" value="Oxidoreductase molybdopterin-binding domain"/>
    <property type="match status" value="1"/>
</dbReference>
<evidence type="ECO:0000259" key="7">
    <source>
        <dbReference type="Pfam" id="PF03404"/>
    </source>
</evidence>
<organism evidence="8 9">
    <name type="scientific">Halogeometricum salsisoli</name>
    <dbReference type="NCBI Taxonomy" id="2950536"/>
    <lineage>
        <taxon>Archaea</taxon>
        <taxon>Methanobacteriati</taxon>
        <taxon>Methanobacteriota</taxon>
        <taxon>Stenosarchaea group</taxon>
        <taxon>Halobacteria</taxon>
        <taxon>Halobacteriales</taxon>
        <taxon>Haloferacaceae</taxon>
        <taxon>Halogeometricum</taxon>
    </lineage>
</organism>
<name>A0ABU2GHS1_9EURY</name>
<evidence type="ECO:0000313" key="8">
    <source>
        <dbReference type="EMBL" id="MDS0300375.1"/>
    </source>
</evidence>
<dbReference type="Proteomes" id="UP001257060">
    <property type="component" value="Unassembled WGS sequence"/>
</dbReference>
<comment type="caution">
    <text evidence="8">The sequence shown here is derived from an EMBL/GenBank/DDBJ whole genome shotgun (WGS) entry which is preliminary data.</text>
</comment>
<dbReference type="PANTHER" id="PTHR19372">
    <property type="entry name" value="SULFITE REDUCTASE"/>
    <property type="match status" value="1"/>
</dbReference>
<comment type="cofactor">
    <cofactor evidence="1">
        <name>Mo-molybdopterin</name>
        <dbReference type="ChEBI" id="CHEBI:71302"/>
    </cofactor>
</comment>
<reference evidence="8 9" key="1">
    <citation type="submission" date="2022-06" db="EMBL/GenBank/DDBJ databases">
        <title>Halogeometricum sp. a new haloarchaeum isolate from saline soil.</title>
        <authorList>
            <person name="Strakova D."/>
            <person name="Galisteo C."/>
            <person name="Sanchez-Porro C."/>
            <person name="Ventosa A."/>
        </authorList>
    </citation>
    <scope>NUCLEOTIDE SEQUENCE [LARGE SCALE GENOMIC DNA]</scope>
    <source>
        <strain evidence="8 9">S1BR25-6</strain>
    </source>
</reference>
<dbReference type="Pfam" id="PF03404">
    <property type="entry name" value="Mo-co_dimer"/>
    <property type="match status" value="1"/>
</dbReference>
<dbReference type="InterPro" id="IPR014756">
    <property type="entry name" value="Ig_E-set"/>
</dbReference>
<feature type="region of interest" description="Disordered" evidence="5">
    <location>
        <begin position="1"/>
        <end position="45"/>
    </location>
</feature>
<dbReference type="Gene3D" id="2.60.40.650">
    <property type="match status" value="1"/>
</dbReference>
<dbReference type="InterPro" id="IPR036374">
    <property type="entry name" value="OxRdtase_Mopterin-bd_sf"/>
</dbReference>
<dbReference type="RefSeq" id="WP_310925274.1">
    <property type="nucleotide sequence ID" value="NZ_JAMQOP010000003.1"/>
</dbReference>
<evidence type="ECO:0000259" key="6">
    <source>
        <dbReference type="Pfam" id="PF00174"/>
    </source>
</evidence>
<dbReference type="InterPro" id="IPR008335">
    <property type="entry name" value="Mopterin_OxRdtase_euk"/>
</dbReference>